<accession>A0AAP2DYV4</accession>
<feature type="chain" id="PRO_5043044217" evidence="1">
    <location>
        <begin position="21"/>
        <end position="377"/>
    </location>
</feature>
<reference evidence="3 4" key="1">
    <citation type="submission" date="2021-05" db="EMBL/GenBank/DDBJ databases">
        <title>A Polyphasic approach of four new species of the genus Ohtaekwangia: Ohtaekwangia histidinii sp. nov., Ohtaekwangia cretensis sp. nov., Ohtaekwangia indiensis sp. nov., Ohtaekwangia reichenbachii sp. nov. from diverse environment.</title>
        <authorList>
            <person name="Octaviana S."/>
        </authorList>
    </citation>
    <scope>NUCLEOTIDE SEQUENCE [LARGE SCALE GENOMIC DNA]</scope>
    <source>
        <strain evidence="3 4">PWU5</strain>
    </source>
</reference>
<evidence type="ECO:0000256" key="1">
    <source>
        <dbReference type="SAM" id="SignalP"/>
    </source>
</evidence>
<dbReference type="Gene3D" id="3.40.50.1980">
    <property type="entry name" value="Nitrogenase molybdenum iron protein domain"/>
    <property type="match status" value="2"/>
</dbReference>
<dbReference type="CDD" id="cd01141">
    <property type="entry name" value="TroA_d"/>
    <property type="match status" value="1"/>
</dbReference>
<dbReference type="AlphaFoldDB" id="A0AAP2DYV4"/>
<keyword evidence="1" id="KW-0732">Signal</keyword>
<sequence length="377" mass="41991">MYRVIIFALVLVVAGCNRPAADQPTAVSLPSQTLLKYARGFTVAYNGNIKTVTVLTPFQGASKGFTYLLVPTDEEVPTHAPDVKVIRTPLSSIVCTSTSHIPLLDYLGETDKLVGFPSTDYISSEKMRRRVDAGQVKDLGVDNSINLEQLVMLKPGMLMGYTQSSDYGQFKKMEDLGVPVVINAEYLEKHPLGRAEWIKFMALFFNQEKRADSVFQVIEKSYLDAKAVVDTVRTRPTVLSGVVYGDAWFLPGGQNYAARILNDAGCQYLWAADSSTGALKLSFEHVYEKAHDADFWIGVGSYNTLPSLRAADHRYAQFKPVTTHQVYTYDARKGARGGSEFLELGYLRPDLILRDLVRIAHPTLLPDHTLYFYAPLQ</sequence>
<keyword evidence="4" id="KW-1185">Reference proteome</keyword>
<protein>
    <submittedName>
        <fullName evidence="3">ABC transporter substrate-binding protein</fullName>
    </submittedName>
</protein>
<dbReference type="GO" id="GO:0071281">
    <property type="term" value="P:cellular response to iron ion"/>
    <property type="evidence" value="ECO:0007669"/>
    <property type="project" value="TreeGrafter"/>
</dbReference>
<dbReference type="InterPro" id="IPR002491">
    <property type="entry name" value="ABC_transptr_periplasmic_BD"/>
</dbReference>
<organism evidence="3 4">
    <name type="scientific">Dawidia cretensis</name>
    <dbReference type="NCBI Taxonomy" id="2782350"/>
    <lineage>
        <taxon>Bacteria</taxon>
        <taxon>Pseudomonadati</taxon>
        <taxon>Bacteroidota</taxon>
        <taxon>Cytophagia</taxon>
        <taxon>Cytophagales</taxon>
        <taxon>Chryseotaleaceae</taxon>
        <taxon>Dawidia</taxon>
    </lineage>
</organism>
<evidence type="ECO:0000313" key="4">
    <source>
        <dbReference type="Proteomes" id="UP001319080"/>
    </source>
</evidence>
<feature type="signal peptide" evidence="1">
    <location>
        <begin position="1"/>
        <end position="20"/>
    </location>
</feature>
<feature type="domain" description="Fe/B12 periplasmic-binding" evidence="2">
    <location>
        <begin position="92"/>
        <end position="364"/>
    </location>
</feature>
<evidence type="ECO:0000259" key="2">
    <source>
        <dbReference type="PROSITE" id="PS50983"/>
    </source>
</evidence>
<dbReference type="PANTHER" id="PTHR30535">
    <property type="entry name" value="VITAMIN B12-BINDING PROTEIN"/>
    <property type="match status" value="1"/>
</dbReference>
<dbReference type="PROSITE" id="PS51257">
    <property type="entry name" value="PROKAR_LIPOPROTEIN"/>
    <property type="match status" value="1"/>
</dbReference>
<dbReference type="Proteomes" id="UP001319080">
    <property type="component" value="Unassembled WGS sequence"/>
</dbReference>
<dbReference type="PANTHER" id="PTHR30535:SF34">
    <property type="entry name" value="MOLYBDATE-BINDING PROTEIN MOLA"/>
    <property type="match status" value="1"/>
</dbReference>
<dbReference type="SUPFAM" id="SSF53807">
    <property type="entry name" value="Helical backbone' metal receptor"/>
    <property type="match status" value="1"/>
</dbReference>
<proteinExistence type="predicted"/>
<name>A0AAP2DYV4_9BACT</name>
<dbReference type="InterPro" id="IPR050902">
    <property type="entry name" value="ABC_Transporter_SBP"/>
</dbReference>
<dbReference type="EMBL" id="JAHESE010000017">
    <property type="protein sequence ID" value="MBT1709898.1"/>
    <property type="molecule type" value="Genomic_DNA"/>
</dbReference>
<dbReference type="RefSeq" id="WP_254085475.1">
    <property type="nucleotide sequence ID" value="NZ_JAHESE010000017.1"/>
</dbReference>
<dbReference type="Pfam" id="PF01497">
    <property type="entry name" value="Peripla_BP_2"/>
    <property type="match status" value="1"/>
</dbReference>
<dbReference type="PROSITE" id="PS50983">
    <property type="entry name" value="FE_B12_PBP"/>
    <property type="match status" value="1"/>
</dbReference>
<evidence type="ECO:0000313" key="3">
    <source>
        <dbReference type="EMBL" id="MBT1709898.1"/>
    </source>
</evidence>
<comment type="caution">
    <text evidence="3">The sequence shown here is derived from an EMBL/GenBank/DDBJ whole genome shotgun (WGS) entry which is preliminary data.</text>
</comment>
<gene>
    <name evidence="3" type="ORF">KK062_16755</name>
</gene>